<protein>
    <submittedName>
        <fullName evidence="1">Uncharacterized protein</fullName>
    </submittedName>
</protein>
<keyword evidence="2" id="KW-1185">Reference proteome</keyword>
<evidence type="ECO:0000313" key="2">
    <source>
        <dbReference type="Proteomes" id="UP000240830"/>
    </source>
</evidence>
<dbReference type="EMBL" id="MTSL01000219">
    <property type="protein sequence ID" value="PJF16521.1"/>
    <property type="molecule type" value="Genomic_DNA"/>
</dbReference>
<dbReference type="Proteomes" id="UP000240830">
    <property type="component" value="Unassembled WGS sequence"/>
</dbReference>
<sequence length="234" mass="26104">MAASEYSKGYAEDLLTACAAIKDKESKNEMELLQIASTKITTRHISNLLRASKRNENMVATLYHVFGESRKLFKGNVCIEKDMLKLKMKSGEELPIPQSDVGQLYATGHAKALQNVATHGKKLRILLKTFQDHASECSNEAKLEFPAPWREVLVRVPKLISWAKGILKTLKELDSNYMGLIIVWRGHMKLILVLLRRVHGLTKTVARTTDGLLKSCQAQHVAAGKVQSAAMHTV</sequence>
<accession>A0A2H9TFM1</accession>
<dbReference type="AlphaFoldDB" id="A0A2H9TFM1"/>
<comment type="caution">
    <text evidence="1">The sequence shown here is derived from an EMBL/GenBank/DDBJ whole genome shotgun (WGS) entry which is preliminary data.</text>
</comment>
<reference evidence="1 2" key="1">
    <citation type="submission" date="2016-10" db="EMBL/GenBank/DDBJ databases">
        <title>The genome of Paramicrosporidium saccamoebae is the missing link in understanding Cryptomycota and Microsporidia evolution.</title>
        <authorList>
            <person name="Quandt C.A."/>
            <person name="Beaudet D."/>
            <person name="Corsaro D."/>
            <person name="Michel R."/>
            <person name="Corradi N."/>
            <person name="James T."/>
        </authorList>
    </citation>
    <scope>NUCLEOTIDE SEQUENCE [LARGE SCALE GENOMIC DNA]</scope>
    <source>
        <strain evidence="1 2">KSL3</strain>
    </source>
</reference>
<proteinExistence type="predicted"/>
<gene>
    <name evidence="1" type="ORF">PSACC_03717</name>
</gene>
<organism evidence="1 2">
    <name type="scientific">Paramicrosporidium saccamoebae</name>
    <dbReference type="NCBI Taxonomy" id="1246581"/>
    <lineage>
        <taxon>Eukaryota</taxon>
        <taxon>Fungi</taxon>
        <taxon>Fungi incertae sedis</taxon>
        <taxon>Cryptomycota</taxon>
        <taxon>Cryptomycota incertae sedis</taxon>
        <taxon>Paramicrosporidium</taxon>
    </lineage>
</organism>
<name>A0A2H9TFM1_9FUNG</name>
<evidence type="ECO:0000313" key="1">
    <source>
        <dbReference type="EMBL" id="PJF16521.1"/>
    </source>
</evidence>